<evidence type="ECO:0000259" key="1">
    <source>
        <dbReference type="Pfam" id="PF05368"/>
    </source>
</evidence>
<dbReference type="Gene3D" id="3.40.50.720">
    <property type="entry name" value="NAD(P)-binding Rossmann-like Domain"/>
    <property type="match status" value="1"/>
</dbReference>
<dbReference type="InterPro" id="IPR036291">
    <property type="entry name" value="NAD(P)-bd_dom_sf"/>
</dbReference>
<accession>A0ABT3TG32</accession>
<dbReference type="InterPro" id="IPR051604">
    <property type="entry name" value="Ergot_Alk_Oxidoreductase"/>
</dbReference>
<name>A0ABT3TG32_9GAMM</name>
<comment type="caution">
    <text evidence="2">The sequence shown here is derived from an EMBL/GenBank/DDBJ whole genome shotgun (WGS) entry which is preliminary data.</text>
</comment>
<dbReference type="PANTHER" id="PTHR43162">
    <property type="match status" value="1"/>
</dbReference>
<dbReference type="Proteomes" id="UP001143362">
    <property type="component" value="Unassembled WGS sequence"/>
</dbReference>
<keyword evidence="3" id="KW-1185">Reference proteome</keyword>
<dbReference type="PANTHER" id="PTHR43162:SF1">
    <property type="entry name" value="PRESTALK A DIFFERENTIATION PROTEIN A"/>
    <property type="match status" value="1"/>
</dbReference>
<dbReference type="EMBL" id="SHNN01000001">
    <property type="protein sequence ID" value="MCX2980780.1"/>
    <property type="molecule type" value="Genomic_DNA"/>
</dbReference>
<feature type="domain" description="NmrA-like" evidence="1">
    <location>
        <begin position="3"/>
        <end position="236"/>
    </location>
</feature>
<dbReference type="Pfam" id="PF05368">
    <property type="entry name" value="NmrA"/>
    <property type="match status" value="1"/>
</dbReference>
<reference evidence="2" key="1">
    <citation type="submission" date="2019-02" db="EMBL/GenBank/DDBJ databases">
        <authorList>
            <person name="Li S.-H."/>
        </authorList>
    </citation>
    <scope>NUCLEOTIDE SEQUENCE</scope>
    <source>
        <strain evidence="2">IMCC14734</strain>
    </source>
</reference>
<proteinExistence type="predicted"/>
<dbReference type="RefSeq" id="WP_279244754.1">
    <property type="nucleotide sequence ID" value="NZ_SHNN01000001.1"/>
</dbReference>
<evidence type="ECO:0000313" key="3">
    <source>
        <dbReference type="Proteomes" id="UP001143362"/>
    </source>
</evidence>
<organism evidence="2 3">
    <name type="scientific">Candidatus Litorirhabdus singularis</name>
    <dbReference type="NCBI Taxonomy" id="2518993"/>
    <lineage>
        <taxon>Bacteria</taxon>
        <taxon>Pseudomonadati</taxon>
        <taxon>Pseudomonadota</taxon>
        <taxon>Gammaproteobacteria</taxon>
        <taxon>Cellvibrionales</taxon>
        <taxon>Halieaceae</taxon>
        <taxon>Candidatus Litorirhabdus</taxon>
    </lineage>
</organism>
<dbReference type="SUPFAM" id="SSF51735">
    <property type="entry name" value="NAD(P)-binding Rossmann-fold domains"/>
    <property type="match status" value="1"/>
</dbReference>
<sequence length="315" mass="34363">MTRILVLGATGDQGHPLITRLLDAGLTPVAALRNPDALQGTEFANVETVQADLYDAQSMINAAQDTDAIAANLPFVFDREKAKTLGNNIAAAAKENGVKKIVFNTSCFVADKDNDNPAHDGRRDIEQAIINSGTPYAIFEPKVFMDNMIRGWNKPPIVNQGVFAYPAKPDLLISWICLDDVAAYMVEALTRDDIPSDRYAIGGPEALLGDQVAERLSKVMGKKITFNSLTPDEFASGMSLLVTGSAQVEPLSIYDGMAGFYRFYNVQAASPLIADNDKINRIFSHRPASLEQWAERQDWTDPTDPALRVRMAGVA</sequence>
<protein>
    <submittedName>
        <fullName evidence="2">NAD-dependent epimerase/dehydratase family protein</fullName>
    </submittedName>
</protein>
<gene>
    <name evidence="2" type="ORF">EYC98_07800</name>
</gene>
<dbReference type="InterPro" id="IPR008030">
    <property type="entry name" value="NmrA-like"/>
</dbReference>
<evidence type="ECO:0000313" key="2">
    <source>
        <dbReference type="EMBL" id="MCX2980780.1"/>
    </source>
</evidence>